<reference evidence="10" key="1">
    <citation type="submission" date="2020-09" db="EMBL/GenBank/DDBJ databases">
        <title>Genome-Enabled Discovery of Anthraquinone Biosynthesis in Senna tora.</title>
        <authorList>
            <person name="Kang S.-H."/>
            <person name="Pandey R.P."/>
            <person name="Lee C.-M."/>
            <person name="Sim J.-S."/>
            <person name="Jeong J.-T."/>
            <person name="Choi B.-S."/>
            <person name="Jung M."/>
            <person name="Ginzburg D."/>
            <person name="Zhao K."/>
            <person name="Won S.Y."/>
            <person name="Oh T.-J."/>
            <person name="Yu Y."/>
            <person name="Kim N.-H."/>
            <person name="Lee O.R."/>
            <person name="Lee T.-H."/>
            <person name="Bashyal P."/>
            <person name="Kim T.-S."/>
            <person name="Lee W.-H."/>
            <person name="Kawkins C."/>
            <person name="Kim C.-K."/>
            <person name="Kim J.S."/>
            <person name="Ahn B.O."/>
            <person name="Rhee S.Y."/>
            <person name="Sohng J.K."/>
        </authorList>
    </citation>
    <scope>NUCLEOTIDE SEQUENCE</scope>
    <source>
        <tissue evidence="10">Leaf</tissue>
    </source>
</reference>
<dbReference type="GO" id="GO:0003677">
    <property type="term" value="F:DNA binding"/>
    <property type="evidence" value="ECO:0007669"/>
    <property type="project" value="UniProtKB-KW"/>
</dbReference>
<evidence type="ECO:0000256" key="3">
    <source>
        <dbReference type="ARBA" id="ARBA00023015"/>
    </source>
</evidence>
<keyword evidence="2" id="KW-0677">Repeat</keyword>
<keyword evidence="6" id="KW-0539">Nucleus</keyword>
<keyword evidence="7" id="KW-0812">Transmembrane</keyword>
<feature type="transmembrane region" description="Helical" evidence="7">
    <location>
        <begin position="83"/>
        <end position="104"/>
    </location>
</feature>
<evidence type="ECO:0000259" key="8">
    <source>
        <dbReference type="PROSITE" id="PS50090"/>
    </source>
</evidence>
<keyword evidence="4" id="KW-0238">DNA-binding</keyword>
<keyword evidence="3" id="KW-0805">Transcription regulation</keyword>
<sequence length="354" mass="39490">MEEERMRKGPWTSREDAILTEYVKKHGEGNWNNVQYNSPLARCGKSCRLRWANHLRPNLKKGAFSPFEQSAIIYLHAKLGNKWARMASFVYLFLCFILFIYFSASQLPGRTDNEIKNFWNTRLKRCLKAGSPLYPPISPLVITQLKFSNLQGQSVPMFSSHVSPYAPSSSSTTLPNDHPLPAPLPSNFVFGLNDQNLSNQTPFGFMASSDSTAANNDYSGYEAPPPLMESNSSGLLEDLVLEAQALSHNHKSKTQSEAIIDKEQHNINVGMDHFPILPFSTEAGKDADGETNALSMEKKDDGDLFSMVSNFTSQLPKEIESEAAAGASWEPTDEEFGWAMGNCWDDDDNIPGMF</sequence>
<keyword evidence="11" id="KW-1185">Reference proteome</keyword>
<keyword evidence="7" id="KW-0472">Membrane</keyword>
<protein>
    <submittedName>
        <fullName evidence="10">Transcription factor MYB101-like</fullName>
    </submittedName>
</protein>
<dbReference type="PANTHER" id="PTHR47995">
    <property type="entry name" value="TRANSCRIPTION FACTOR MYB33-RELATED"/>
    <property type="match status" value="1"/>
</dbReference>
<dbReference type="FunFam" id="1.10.10.60:FF:000001">
    <property type="entry name" value="MYB-related transcription factor"/>
    <property type="match status" value="1"/>
</dbReference>
<dbReference type="InterPro" id="IPR001005">
    <property type="entry name" value="SANT/Myb"/>
</dbReference>
<gene>
    <name evidence="10" type="ORF">G2W53_021290</name>
</gene>
<dbReference type="GO" id="GO:0005634">
    <property type="term" value="C:nucleus"/>
    <property type="evidence" value="ECO:0007669"/>
    <property type="project" value="UniProtKB-SubCell"/>
</dbReference>
<evidence type="ECO:0000256" key="5">
    <source>
        <dbReference type="ARBA" id="ARBA00023163"/>
    </source>
</evidence>
<dbReference type="SUPFAM" id="SSF46689">
    <property type="entry name" value="Homeodomain-like"/>
    <property type="match status" value="1"/>
</dbReference>
<feature type="domain" description="Myb-like" evidence="8">
    <location>
        <begin position="56"/>
        <end position="123"/>
    </location>
</feature>
<dbReference type="Gene3D" id="1.10.10.60">
    <property type="entry name" value="Homeodomain-like"/>
    <property type="match status" value="2"/>
</dbReference>
<evidence type="ECO:0000313" key="10">
    <source>
        <dbReference type="EMBL" id="KAF7823146.1"/>
    </source>
</evidence>
<evidence type="ECO:0000256" key="1">
    <source>
        <dbReference type="ARBA" id="ARBA00004123"/>
    </source>
</evidence>
<dbReference type="PROSITE" id="PS51294">
    <property type="entry name" value="HTH_MYB"/>
    <property type="match status" value="1"/>
</dbReference>
<evidence type="ECO:0000313" key="11">
    <source>
        <dbReference type="Proteomes" id="UP000634136"/>
    </source>
</evidence>
<dbReference type="AlphaFoldDB" id="A0A834WKZ1"/>
<keyword evidence="5" id="KW-0804">Transcription</keyword>
<evidence type="ECO:0000259" key="9">
    <source>
        <dbReference type="PROSITE" id="PS51294"/>
    </source>
</evidence>
<evidence type="ECO:0000256" key="2">
    <source>
        <dbReference type="ARBA" id="ARBA00022737"/>
    </source>
</evidence>
<dbReference type="Pfam" id="PF00249">
    <property type="entry name" value="Myb_DNA-binding"/>
    <property type="match status" value="2"/>
</dbReference>
<dbReference type="InterPro" id="IPR017930">
    <property type="entry name" value="Myb_dom"/>
</dbReference>
<evidence type="ECO:0000256" key="4">
    <source>
        <dbReference type="ARBA" id="ARBA00023125"/>
    </source>
</evidence>
<comment type="caution">
    <text evidence="10">The sequence shown here is derived from an EMBL/GenBank/DDBJ whole genome shotgun (WGS) entry which is preliminary data.</text>
</comment>
<organism evidence="10 11">
    <name type="scientific">Senna tora</name>
    <dbReference type="NCBI Taxonomy" id="362788"/>
    <lineage>
        <taxon>Eukaryota</taxon>
        <taxon>Viridiplantae</taxon>
        <taxon>Streptophyta</taxon>
        <taxon>Embryophyta</taxon>
        <taxon>Tracheophyta</taxon>
        <taxon>Spermatophyta</taxon>
        <taxon>Magnoliopsida</taxon>
        <taxon>eudicotyledons</taxon>
        <taxon>Gunneridae</taxon>
        <taxon>Pentapetalae</taxon>
        <taxon>rosids</taxon>
        <taxon>fabids</taxon>
        <taxon>Fabales</taxon>
        <taxon>Fabaceae</taxon>
        <taxon>Caesalpinioideae</taxon>
        <taxon>Cassia clade</taxon>
        <taxon>Senna</taxon>
    </lineage>
</organism>
<evidence type="ECO:0000256" key="7">
    <source>
        <dbReference type="SAM" id="Phobius"/>
    </source>
</evidence>
<dbReference type="CDD" id="cd00167">
    <property type="entry name" value="SANT"/>
    <property type="match status" value="2"/>
</dbReference>
<comment type="subcellular location">
    <subcellularLocation>
        <location evidence="1">Nucleus</location>
    </subcellularLocation>
</comment>
<accession>A0A834WKZ1</accession>
<evidence type="ECO:0000256" key="6">
    <source>
        <dbReference type="ARBA" id="ARBA00023242"/>
    </source>
</evidence>
<dbReference type="PROSITE" id="PS50090">
    <property type="entry name" value="MYB_LIKE"/>
    <property type="match status" value="2"/>
</dbReference>
<feature type="domain" description="HTH myb-type" evidence="9">
    <location>
        <begin position="3"/>
        <end position="59"/>
    </location>
</feature>
<proteinExistence type="predicted"/>
<dbReference type="Proteomes" id="UP000634136">
    <property type="component" value="Unassembled WGS sequence"/>
</dbReference>
<dbReference type="PANTHER" id="PTHR47995:SF18">
    <property type="entry name" value="TRANSCRIPTION FACTOR MYB65"/>
    <property type="match status" value="1"/>
</dbReference>
<dbReference type="SMART" id="SM00717">
    <property type="entry name" value="SANT"/>
    <property type="match status" value="2"/>
</dbReference>
<feature type="domain" description="Myb-like" evidence="8">
    <location>
        <begin position="3"/>
        <end position="55"/>
    </location>
</feature>
<name>A0A834WKZ1_9FABA</name>
<dbReference type="OrthoDB" id="2143914at2759"/>
<keyword evidence="7" id="KW-1133">Transmembrane helix</keyword>
<dbReference type="EMBL" id="JAAIUW010000007">
    <property type="protein sequence ID" value="KAF7823146.1"/>
    <property type="molecule type" value="Genomic_DNA"/>
</dbReference>
<dbReference type="InterPro" id="IPR009057">
    <property type="entry name" value="Homeodomain-like_sf"/>
</dbReference>